<protein>
    <recommendedName>
        <fullName evidence="4">Transmembrane protein 135 N-terminal domain-containing protein</fullName>
    </recommendedName>
</protein>
<proteinExistence type="predicted"/>
<evidence type="ECO:0008006" key="4">
    <source>
        <dbReference type="Google" id="ProtNLM"/>
    </source>
</evidence>
<keyword evidence="2" id="KW-1133">Transmembrane helix</keyword>
<gene>
    <name evidence="3" type="ORF">BD311DRAFT_681878</name>
</gene>
<keyword evidence="2" id="KW-0812">Transmembrane</keyword>
<evidence type="ECO:0000313" key="3">
    <source>
        <dbReference type="EMBL" id="TBU35249.1"/>
    </source>
</evidence>
<dbReference type="EMBL" id="ML143387">
    <property type="protein sequence ID" value="TBU35249.1"/>
    <property type="molecule type" value="Genomic_DNA"/>
</dbReference>
<evidence type="ECO:0000256" key="1">
    <source>
        <dbReference type="SAM" id="MobiDB-lite"/>
    </source>
</evidence>
<accession>A0A4Q9N3X4</accession>
<feature type="transmembrane region" description="Helical" evidence="2">
    <location>
        <begin position="423"/>
        <end position="444"/>
    </location>
</feature>
<feature type="transmembrane region" description="Helical" evidence="2">
    <location>
        <begin position="390"/>
        <end position="411"/>
    </location>
</feature>
<dbReference type="AlphaFoldDB" id="A0A4Q9N3X4"/>
<sequence length="555" mass="60972">MKTLDIRKRVRDAPHDLADFLHTLPDDHPLQIALRTYSLALSLALGPALLPFLTSRKARAQGLSRVLYLLKRELSVNSFASAMTVGVAGGAAIRHVWDRWEEWSAKNGGRGTDGPLAKVRTWLSSLTDTQKTFLSNVVSTSFAIGLLHSRRRHATSAWVGRPSPTLDLTLIVLVRAMDTVVQFALFKPSTSERYLPAAVKEEKMADRRKWTTRLDALVFWASSARIMWCFFYEPDRLPPSYNKWIMKLANIDPRILTALRAIRSGSFSYTKGFSVPPDLATSLSADLGYPPAWGDPAQVPAYGGPEADIAWKALGVSNRRGLGGLPCEVVHSGLATGCTANAGIRGLQAFAEAVALYLPVHVLPILLTRPRKLLEIPNLIQTLQNVARSATFLSTFVAAVWYGVCLTRTLLLARLFPGISHDFWDSSLGCTFVGSLLCGASIWIERGRRRGEMALYVLPRAIRACISDQWVKSGRPSVRWAERLVFVLPLSTILTAAVHRPDTLRGLSKWALAFVMKGPNAGFWKRRRLGTDAPPTPAPPTRAPSPPNDGAGSAQ</sequence>
<dbReference type="PANTHER" id="PTHR12459:SF15">
    <property type="entry name" value="TRANSMEMBRANE PROTEIN 135"/>
    <property type="match status" value="1"/>
</dbReference>
<organism evidence="3">
    <name type="scientific">Dichomitus squalens</name>
    <dbReference type="NCBI Taxonomy" id="114155"/>
    <lineage>
        <taxon>Eukaryota</taxon>
        <taxon>Fungi</taxon>
        <taxon>Dikarya</taxon>
        <taxon>Basidiomycota</taxon>
        <taxon>Agaricomycotina</taxon>
        <taxon>Agaricomycetes</taxon>
        <taxon>Polyporales</taxon>
        <taxon>Polyporaceae</taxon>
        <taxon>Dichomitus</taxon>
    </lineage>
</organism>
<name>A0A4Q9N3X4_9APHY</name>
<dbReference type="OrthoDB" id="4021778at2759"/>
<dbReference type="InterPro" id="IPR026749">
    <property type="entry name" value="Tmem135"/>
</dbReference>
<reference evidence="3" key="1">
    <citation type="submission" date="2019-01" db="EMBL/GenBank/DDBJ databases">
        <title>Draft genome sequences of three monokaryotic isolates of the white-rot basidiomycete fungus Dichomitus squalens.</title>
        <authorList>
            <consortium name="DOE Joint Genome Institute"/>
            <person name="Lopez S.C."/>
            <person name="Andreopoulos B."/>
            <person name="Pangilinan J."/>
            <person name="Lipzen A."/>
            <person name="Riley R."/>
            <person name="Ahrendt S."/>
            <person name="Ng V."/>
            <person name="Barry K."/>
            <person name="Daum C."/>
            <person name="Grigoriev I.V."/>
            <person name="Hilden K.S."/>
            <person name="Makela M.R."/>
            <person name="de Vries R.P."/>
        </authorList>
    </citation>
    <scope>NUCLEOTIDE SEQUENCE [LARGE SCALE GENOMIC DNA]</scope>
    <source>
        <strain evidence="3">OM18370.1</strain>
    </source>
</reference>
<feature type="region of interest" description="Disordered" evidence="1">
    <location>
        <begin position="526"/>
        <end position="555"/>
    </location>
</feature>
<dbReference type="PANTHER" id="PTHR12459">
    <property type="entry name" value="TRANSMEMBRANE PROTEIN 135-RELATED"/>
    <property type="match status" value="1"/>
</dbReference>
<feature type="compositionally biased region" description="Pro residues" evidence="1">
    <location>
        <begin position="534"/>
        <end position="547"/>
    </location>
</feature>
<dbReference type="Proteomes" id="UP000292957">
    <property type="component" value="Unassembled WGS sequence"/>
</dbReference>
<keyword evidence="2" id="KW-0472">Membrane</keyword>
<evidence type="ECO:0000256" key="2">
    <source>
        <dbReference type="SAM" id="Phobius"/>
    </source>
</evidence>